<evidence type="ECO:0000313" key="5">
    <source>
        <dbReference type="EMBL" id="MBD1322205.1"/>
    </source>
</evidence>
<feature type="domain" description="FAD-binding FR-type" evidence="4">
    <location>
        <begin position="3"/>
        <end position="108"/>
    </location>
</feature>
<dbReference type="Pfam" id="PF00111">
    <property type="entry name" value="Fer2"/>
    <property type="match status" value="1"/>
</dbReference>
<dbReference type="InterPro" id="IPR039261">
    <property type="entry name" value="FNR_nucleotide-bd"/>
</dbReference>
<dbReference type="PROSITE" id="PS51384">
    <property type="entry name" value="FAD_FR"/>
    <property type="match status" value="1"/>
</dbReference>
<keyword evidence="2" id="KW-0411">Iron-sulfur</keyword>
<reference evidence="5 6" key="1">
    <citation type="submission" date="2020-09" db="EMBL/GenBank/DDBJ databases">
        <title>Novel species in genus Gordonia.</title>
        <authorList>
            <person name="Zhang G."/>
        </authorList>
    </citation>
    <scope>NUCLEOTIDE SEQUENCE [LARGE SCALE GENOMIC DNA]</scope>
    <source>
        <strain evidence="5 6">ON-33</strain>
    </source>
</reference>
<dbReference type="SUPFAM" id="SSF63380">
    <property type="entry name" value="Riboflavin synthase domain-like"/>
    <property type="match status" value="1"/>
</dbReference>
<dbReference type="PANTHER" id="PTHR30212:SF2">
    <property type="entry name" value="PROTEIN YIIM"/>
    <property type="match status" value="1"/>
</dbReference>
<dbReference type="InterPro" id="IPR008333">
    <property type="entry name" value="Cbr1-like_FAD-bd_dom"/>
</dbReference>
<name>A0ABR7WHF8_9ACTN</name>
<dbReference type="InterPro" id="IPR001041">
    <property type="entry name" value="2Fe-2S_ferredoxin-type"/>
</dbReference>
<evidence type="ECO:0000313" key="6">
    <source>
        <dbReference type="Proteomes" id="UP000602395"/>
    </source>
</evidence>
<dbReference type="Proteomes" id="UP000602395">
    <property type="component" value="Unassembled WGS sequence"/>
</dbReference>
<dbReference type="Gene3D" id="3.10.20.30">
    <property type="match status" value="1"/>
</dbReference>
<keyword evidence="1" id="KW-0479">Metal-binding</keyword>
<organism evidence="5 6">
    <name type="scientific">Gordonia hankookensis</name>
    <dbReference type="NCBI Taxonomy" id="589403"/>
    <lineage>
        <taxon>Bacteria</taxon>
        <taxon>Bacillati</taxon>
        <taxon>Actinomycetota</taxon>
        <taxon>Actinomycetes</taxon>
        <taxon>Mycobacteriales</taxon>
        <taxon>Gordoniaceae</taxon>
        <taxon>Gordonia</taxon>
    </lineage>
</organism>
<dbReference type="InterPro" id="IPR017927">
    <property type="entry name" value="FAD-bd_FR_type"/>
</dbReference>
<sequence>MVQEAHPAHVLRVRTKEVVADGVVVLTLEHPDGRRLPDWTPGAHIDVMLPGGLTRQYSLCGDRWDAHTYRVAIRRDRGGSGGSAYIHDSLQVGEHVQIGGPRNNFAMAPASSYLFVAGGIGITPIVPMIVQAEMVGAAWHLLYLGRSRSAMPFLDALAAHPEHVTVSARDEGARLDVTGQLGTLEPDTQVYACGPRTLLDDLTASTSHWPPGRLRVERFSASPVTPARTAPFELHLARSRRTVTVRPERSVLDALSDVGITVLSSCREGLCGTCETTVLAGEPDHRDCLLDDDERAVGDCMFVCVSRSRSDRLVLDL</sequence>
<dbReference type="SUPFAM" id="SSF54292">
    <property type="entry name" value="2Fe-2S ferredoxin-like"/>
    <property type="match status" value="1"/>
</dbReference>
<dbReference type="SUPFAM" id="SSF52343">
    <property type="entry name" value="Ferredoxin reductase-like, C-terminal NADP-linked domain"/>
    <property type="match status" value="1"/>
</dbReference>
<dbReference type="RefSeq" id="WP_190268578.1">
    <property type="nucleotide sequence ID" value="NZ_BAABAD010000004.1"/>
</dbReference>
<keyword evidence="1" id="KW-0408">Iron</keyword>
<dbReference type="InterPro" id="IPR052353">
    <property type="entry name" value="Benzoxazolinone_Detox_Enz"/>
</dbReference>
<dbReference type="PANTHER" id="PTHR30212">
    <property type="entry name" value="PROTEIN YIIM"/>
    <property type="match status" value="1"/>
</dbReference>
<evidence type="ECO:0000256" key="1">
    <source>
        <dbReference type="ARBA" id="ARBA00022714"/>
    </source>
</evidence>
<comment type="caution">
    <text evidence="5">The sequence shown here is derived from an EMBL/GenBank/DDBJ whole genome shotgun (WGS) entry which is preliminary data.</text>
</comment>
<evidence type="ECO:0000259" key="3">
    <source>
        <dbReference type="PROSITE" id="PS51085"/>
    </source>
</evidence>
<dbReference type="Gene3D" id="3.40.50.80">
    <property type="entry name" value="Nucleotide-binding domain of ferredoxin-NADP reductase (FNR) module"/>
    <property type="match status" value="1"/>
</dbReference>
<dbReference type="EMBL" id="JACWMS010000005">
    <property type="protein sequence ID" value="MBD1322205.1"/>
    <property type="molecule type" value="Genomic_DNA"/>
</dbReference>
<dbReference type="CDD" id="cd00207">
    <property type="entry name" value="fer2"/>
    <property type="match status" value="1"/>
</dbReference>
<gene>
    <name evidence="5" type="ORF">IDF66_21715</name>
</gene>
<keyword evidence="6" id="KW-1185">Reference proteome</keyword>
<accession>A0ABR7WHF8</accession>
<dbReference type="PRINTS" id="PR00409">
    <property type="entry name" value="PHDIOXRDTASE"/>
</dbReference>
<dbReference type="InterPro" id="IPR006058">
    <property type="entry name" value="2Fe2S_fd_BS"/>
</dbReference>
<evidence type="ECO:0000256" key="2">
    <source>
        <dbReference type="ARBA" id="ARBA00023014"/>
    </source>
</evidence>
<feature type="domain" description="2Fe-2S ferredoxin-type" evidence="3">
    <location>
        <begin position="232"/>
        <end position="317"/>
    </location>
</feature>
<proteinExistence type="predicted"/>
<protein>
    <submittedName>
        <fullName evidence="5">Oxidoreductase</fullName>
    </submittedName>
</protein>
<keyword evidence="1" id="KW-0001">2Fe-2S</keyword>
<dbReference type="Gene3D" id="2.40.30.10">
    <property type="entry name" value="Translation factors"/>
    <property type="match status" value="1"/>
</dbReference>
<dbReference type="CDD" id="cd06185">
    <property type="entry name" value="PDR_like"/>
    <property type="match status" value="1"/>
</dbReference>
<evidence type="ECO:0000259" key="4">
    <source>
        <dbReference type="PROSITE" id="PS51384"/>
    </source>
</evidence>
<dbReference type="InterPro" id="IPR036010">
    <property type="entry name" value="2Fe-2S_ferredoxin-like_sf"/>
</dbReference>
<dbReference type="PROSITE" id="PS51085">
    <property type="entry name" value="2FE2S_FER_2"/>
    <property type="match status" value="1"/>
</dbReference>
<dbReference type="Pfam" id="PF00970">
    <property type="entry name" value="FAD_binding_6"/>
    <property type="match status" value="1"/>
</dbReference>
<dbReference type="InterPro" id="IPR012675">
    <property type="entry name" value="Beta-grasp_dom_sf"/>
</dbReference>
<dbReference type="PROSITE" id="PS00197">
    <property type="entry name" value="2FE2S_FER_1"/>
    <property type="match status" value="1"/>
</dbReference>
<dbReference type="InterPro" id="IPR017938">
    <property type="entry name" value="Riboflavin_synthase-like_b-brl"/>
</dbReference>